<dbReference type="InterPro" id="IPR003646">
    <property type="entry name" value="SH3-like_bac-type"/>
</dbReference>
<name>F2NEC3_DESAR</name>
<dbReference type="Gene3D" id="2.30.30.40">
    <property type="entry name" value="SH3 Domains"/>
    <property type="match status" value="1"/>
</dbReference>
<evidence type="ECO:0000259" key="1">
    <source>
        <dbReference type="Pfam" id="PF08239"/>
    </source>
</evidence>
<dbReference type="Pfam" id="PF08239">
    <property type="entry name" value="SH3_3"/>
    <property type="match status" value="1"/>
</dbReference>
<dbReference type="EMBL" id="CP002629">
    <property type="protein sequence ID" value="AEB08113.1"/>
    <property type="molecule type" value="Genomic_DNA"/>
</dbReference>
<reference evidence="2 3" key="1">
    <citation type="journal article" date="2011" name="Stand. Genomic Sci.">
        <title>Complete genome sequence of the acetate-degrading sulfate reducer Desulfobacca acetoxidans type strain (ASRB2).</title>
        <authorList>
            <person name="Goker M."/>
            <person name="Teshima H."/>
            <person name="Lapidus A."/>
            <person name="Nolan M."/>
            <person name="Lucas S."/>
            <person name="Hammon N."/>
            <person name="Deshpande S."/>
            <person name="Cheng J.F."/>
            <person name="Tapia R."/>
            <person name="Han C."/>
            <person name="Goodwin L."/>
            <person name="Pitluck S."/>
            <person name="Huntemann M."/>
            <person name="Liolios K."/>
            <person name="Ivanova N."/>
            <person name="Pagani I."/>
            <person name="Mavromatis K."/>
            <person name="Ovchinikova G."/>
            <person name="Pati A."/>
            <person name="Chen A."/>
            <person name="Palaniappan K."/>
            <person name="Land M."/>
            <person name="Hauser L."/>
            <person name="Brambilla E.M."/>
            <person name="Rohde M."/>
            <person name="Spring S."/>
            <person name="Detter J.C."/>
            <person name="Woyke T."/>
            <person name="Bristow J."/>
            <person name="Eisen J.A."/>
            <person name="Markowitz V."/>
            <person name="Hugenholtz P."/>
            <person name="Kyrpides N.C."/>
            <person name="Klenk H.P."/>
        </authorList>
    </citation>
    <scope>NUCLEOTIDE SEQUENCE [LARGE SCALE GENOMIC DNA]</scope>
    <source>
        <strain evidence="3">ATCC 700848 / DSM 11109 / ASRB2</strain>
    </source>
</reference>
<proteinExistence type="predicted"/>
<dbReference type="Proteomes" id="UP000000483">
    <property type="component" value="Chromosome"/>
</dbReference>
<dbReference type="HOGENOM" id="CLU_137994_0_0_7"/>
<organism evidence="2 3">
    <name type="scientific">Desulfobacca acetoxidans (strain ATCC 700848 / DSM 11109 / ASRB2)</name>
    <dbReference type="NCBI Taxonomy" id="880072"/>
    <lineage>
        <taxon>Bacteria</taxon>
        <taxon>Pseudomonadati</taxon>
        <taxon>Thermodesulfobacteriota</taxon>
        <taxon>Desulfobaccia</taxon>
        <taxon>Desulfobaccales</taxon>
        <taxon>Desulfobaccaceae</taxon>
        <taxon>Desulfobacca</taxon>
    </lineage>
</organism>
<gene>
    <name evidence="2" type="ordered locus">Desac_0220</name>
</gene>
<dbReference type="RefSeq" id="WP_013705226.1">
    <property type="nucleotide sequence ID" value="NC_015388.1"/>
</dbReference>
<dbReference type="STRING" id="880072.Desac_0220"/>
<evidence type="ECO:0000313" key="3">
    <source>
        <dbReference type="Proteomes" id="UP000000483"/>
    </source>
</evidence>
<protein>
    <submittedName>
        <fullName evidence="2">SH3 type 3 domain protein</fullName>
    </submittedName>
</protein>
<accession>F2NEC3</accession>
<reference evidence="3" key="2">
    <citation type="submission" date="2011-03" db="EMBL/GenBank/DDBJ databases">
        <title>The complete genome of Desulfobacca acetoxidans DSM 11109.</title>
        <authorList>
            <consortium name="US DOE Joint Genome Institute (JGI-PGF)"/>
            <person name="Lucas S."/>
            <person name="Copeland A."/>
            <person name="Lapidus A."/>
            <person name="Bruce D."/>
            <person name="Goodwin L."/>
            <person name="Pitluck S."/>
            <person name="Peters L."/>
            <person name="Kyrpides N."/>
            <person name="Mavromatis K."/>
            <person name="Ivanova N."/>
            <person name="Ovchinnikova G."/>
            <person name="Teshima H."/>
            <person name="Detter J.C."/>
            <person name="Han C."/>
            <person name="Land M."/>
            <person name="Hauser L."/>
            <person name="Markowitz V."/>
            <person name="Cheng J.-F."/>
            <person name="Hugenholtz P."/>
            <person name="Woyke T."/>
            <person name="Wu D."/>
            <person name="Spring S."/>
            <person name="Schueler E."/>
            <person name="Brambilla E."/>
            <person name="Klenk H.-P."/>
            <person name="Eisen J.A."/>
        </authorList>
    </citation>
    <scope>NUCLEOTIDE SEQUENCE [LARGE SCALE GENOMIC DNA]</scope>
    <source>
        <strain evidence="3">ATCC 700848 / DSM 11109 / ASRB2</strain>
    </source>
</reference>
<feature type="domain" description="SH3b" evidence="1">
    <location>
        <begin position="44"/>
        <end position="87"/>
    </location>
</feature>
<dbReference type="KEGG" id="dao:Desac_0220"/>
<keyword evidence="3" id="KW-1185">Reference proteome</keyword>
<sequence length="165" mass="18446">MLRINLVKEMVPKLVVWGIALWLASSGIGYAQTYKITQSRQEIFSSPDFASPSVVTAPEGAELMVIQQAGEWYQVEYQGKKGWVHQQAFPSSRKFDLTTILRGRAVQETKTDEVALASKGFTPEVEAGYRQKHPTLNYALVDEVEKFGVTPNRLQAFIKEGGLQP</sequence>
<dbReference type="AlphaFoldDB" id="F2NEC3"/>
<dbReference type="eggNOG" id="COG3103">
    <property type="taxonomic scope" value="Bacteria"/>
</dbReference>
<evidence type="ECO:0000313" key="2">
    <source>
        <dbReference type="EMBL" id="AEB08113.1"/>
    </source>
</evidence>